<dbReference type="EMBL" id="LGTC01000001">
    <property type="protein sequence ID" value="KNY29230.1"/>
    <property type="molecule type" value="Genomic_DNA"/>
</dbReference>
<dbReference type="InterPro" id="IPR041527">
    <property type="entry name" value="YhcG_N"/>
</dbReference>
<dbReference type="Pfam" id="PF17761">
    <property type="entry name" value="DUF1016_N"/>
    <property type="match status" value="1"/>
</dbReference>
<reference evidence="3" key="1">
    <citation type="submission" date="2015-07" db="EMBL/GenBank/DDBJ databases">
        <title>Near-Complete Genome Sequence of the Cellulolytic Bacterium Bacteroides (Pseudobacteroides) cellulosolvens ATCC 35603.</title>
        <authorList>
            <person name="Dassa B."/>
            <person name="Utturkar S.M."/>
            <person name="Klingeman D.M."/>
            <person name="Hurt R.A."/>
            <person name="Keller M."/>
            <person name="Xu J."/>
            <person name="Reddy Y.H.K."/>
            <person name="Borovok I."/>
            <person name="Grinberg I.R."/>
            <person name="Lamed R."/>
            <person name="Zhivin O."/>
            <person name="Bayer E.A."/>
            <person name="Brown S.D."/>
        </authorList>
    </citation>
    <scope>NUCLEOTIDE SEQUENCE [LARGE SCALE GENOMIC DNA]</scope>
    <source>
        <strain evidence="3">DSM 2933</strain>
    </source>
</reference>
<dbReference type="PANTHER" id="PTHR30547:SF5">
    <property type="entry name" value="NUCLEASE YHCG-RELATED"/>
    <property type="match status" value="1"/>
</dbReference>
<name>A0A0L6JUA7_9FIRM</name>
<dbReference type="PANTHER" id="PTHR30547">
    <property type="entry name" value="UNCHARACTERIZED PROTEIN YHCG-RELATED"/>
    <property type="match status" value="1"/>
</dbReference>
<evidence type="ECO:0000259" key="1">
    <source>
        <dbReference type="Pfam" id="PF17761"/>
    </source>
</evidence>
<dbReference type="RefSeq" id="WP_036944408.1">
    <property type="nucleotide sequence ID" value="NZ_JQKC01000028.1"/>
</dbReference>
<dbReference type="AlphaFoldDB" id="A0A0L6JUA7"/>
<dbReference type="Proteomes" id="UP000036923">
    <property type="component" value="Unassembled WGS sequence"/>
</dbReference>
<gene>
    <name evidence="2" type="ORF">Bccel_4504</name>
</gene>
<sequence>MDYIVDFNEIIELIETARQNALQKVNEELINLYWNVGKFLSDRIANAKWGDSVIDDLSEFISQNHPQIKGFNRRGLYRMRQFYETYKDNEFVTPLVTQISWTAFNLSLFNINSLLFCNISKYLEY</sequence>
<comment type="caution">
    <text evidence="2">The sequence shown here is derived from an EMBL/GenBank/DDBJ whole genome shotgun (WGS) entry which is preliminary data.</text>
</comment>
<organism evidence="2 3">
    <name type="scientific">Pseudobacteroides cellulosolvens ATCC 35603 = DSM 2933</name>
    <dbReference type="NCBI Taxonomy" id="398512"/>
    <lineage>
        <taxon>Bacteria</taxon>
        <taxon>Bacillati</taxon>
        <taxon>Bacillota</taxon>
        <taxon>Clostridia</taxon>
        <taxon>Eubacteriales</taxon>
        <taxon>Oscillospiraceae</taxon>
        <taxon>Pseudobacteroides</taxon>
    </lineage>
</organism>
<dbReference type="eggNOG" id="COG4804">
    <property type="taxonomic scope" value="Bacteria"/>
</dbReference>
<keyword evidence="3" id="KW-1185">Reference proteome</keyword>
<dbReference type="OrthoDB" id="9801263at2"/>
<feature type="domain" description="YhcG N-terminal" evidence="1">
    <location>
        <begin position="9"/>
        <end position="108"/>
    </location>
</feature>
<evidence type="ECO:0000313" key="2">
    <source>
        <dbReference type="EMBL" id="KNY29230.1"/>
    </source>
</evidence>
<dbReference type="InterPro" id="IPR053148">
    <property type="entry name" value="PD-DEXK-like_domain"/>
</dbReference>
<proteinExistence type="predicted"/>
<accession>A0A0L6JUA7</accession>
<protein>
    <recommendedName>
        <fullName evidence="1">YhcG N-terminal domain-containing protein</fullName>
    </recommendedName>
</protein>
<dbReference type="PATRIC" id="fig|398512.5.peg.4720"/>
<evidence type="ECO:0000313" key="3">
    <source>
        <dbReference type="Proteomes" id="UP000036923"/>
    </source>
</evidence>